<dbReference type="AlphaFoldDB" id="A0A6J8C4F7"/>
<sequence>MTLSYKKRDLKFRNKGYIKNIGSIEEVSEICCIQNSLVKPKQAQVQPARVESMLAFKLEILEKFNHGKFIAGVAVTEDNSLFLCDFQKIRDNLYVFKINPPNLTYRQTLSLPSAPYGLSVLTGTDKAIVTLPKSHLVGQKCYGITTTGDYIAVGKTSEIKILKSNGECIRTIVIADLSRYISFLHYNHNDDSIIYRTLGMVNRIQLDGTLLYSYAVPGEGGIAVDKQGHVYMSKCFKSEIQRLLPDWRDHDVVMRIKTPFAVAFNESCTKFAVTNITGLVQIYSCK</sequence>
<gene>
    <name evidence="1" type="ORF">MCOR_25155</name>
</gene>
<dbReference type="OrthoDB" id="6144678at2759"/>
<reference evidence="1 2" key="1">
    <citation type="submission" date="2020-06" db="EMBL/GenBank/DDBJ databases">
        <authorList>
            <person name="Li R."/>
            <person name="Bekaert M."/>
        </authorList>
    </citation>
    <scope>NUCLEOTIDE SEQUENCE [LARGE SCALE GENOMIC DNA]</scope>
    <source>
        <strain evidence="2">wild</strain>
    </source>
</reference>
<evidence type="ECO:0000313" key="1">
    <source>
        <dbReference type="EMBL" id="CAC5390029.1"/>
    </source>
</evidence>
<dbReference type="Proteomes" id="UP000507470">
    <property type="component" value="Unassembled WGS sequence"/>
</dbReference>
<evidence type="ECO:0000313" key="2">
    <source>
        <dbReference type="Proteomes" id="UP000507470"/>
    </source>
</evidence>
<dbReference type="EMBL" id="CACVKT020004442">
    <property type="protein sequence ID" value="CAC5390029.1"/>
    <property type="molecule type" value="Genomic_DNA"/>
</dbReference>
<proteinExistence type="predicted"/>
<name>A0A6J8C4F7_MYTCO</name>
<keyword evidence="2" id="KW-1185">Reference proteome</keyword>
<protein>
    <submittedName>
        <fullName evidence="1">Uncharacterized protein</fullName>
    </submittedName>
</protein>
<accession>A0A6J8C4F7</accession>
<organism evidence="1 2">
    <name type="scientific">Mytilus coruscus</name>
    <name type="common">Sea mussel</name>
    <dbReference type="NCBI Taxonomy" id="42192"/>
    <lineage>
        <taxon>Eukaryota</taxon>
        <taxon>Metazoa</taxon>
        <taxon>Spiralia</taxon>
        <taxon>Lophotrochozoa</taxon>
        <taxon>Mollusca</taxon>
        <taxon>Bivalvia</taxon>
        <taxon>Autobranchia</taxon>
        <taxon>Pteriomorphia</taxon>
        <taxon>Mytilida</taxon>
        <taxon>Mytiloidea</taxon>
        <taxon>Mytilidae</taxon>
        <taxon>Mytilinae</taxon>
        <taxon>Mytilus</taxon>
    </lineage>
</organism>
<dbReference type="SUPFAM" id="SSF63829">
    <property type="entry name" value="Calcium-dependent phosphotriesterase"/>
    <property type="match status" value="1"/>
</dbReference>